<dbReference type="PANTHER" id="PTHR33531">
    <property type="entry name" value="RUBRERYTHRIN SUBFAMILY"/>
    <property type="match status" value="1"/>
</dbReference>
<dbReference type="Pfam" id="PF02915">
    <property type="entry name" value="Rubrerythrin"/>
    <property type="match status" value="1"/>
</dbReference>
<protein>
    <submittedName>
        <fullName evidence="2">Rubrerythrin</fullName>
    </submittedName>
</protein>
<sequence length="182" mass="21897">MERFKTEEEKSEFRRILEAISKLGIKELLAYWMNQEMEEAEMYYKLSAMSKDVNWDERISKLFMEMYRESMEHAETLLKLYREIYPDEEVPKVDLPSLEVELSEEQLKDLVYHGKLREILKHLMDTEKIARDVYLYLAEHTSDEKAKETFLWLADIENGHYEKLKRLYVELFGEPPEENGKG</sequence>
<dbReference type="InterPro" id="IPR009078">
    <property type="entry name" value="Ferritin-like_SF"/>
</dbReference>
<dbReference type="EMBL" id="CP008887">
    <property type="protein sequence ID" value="AIU70134.1"/>
    <property type="molecule type" value="Genomic_DNA"/>
</dbReference>
<evidence type="ECO:0000313" key="3">
    <source>
        <dbReference type="Proteomes" id="UP000029980"/>
    </source>
</evidence>
<dbReference type="GO" id="GO:0016491">
    <property type="term" value="F:oxidoreductase activity"/>
    <property type="evidence" value="ECO:0007669"/>
    <property type="project" value="InterPro"/>
</dbReference>
<dbReference type="GO" id="GO:0046872">
    <property type="term" value="F:metal ion binding"/>
    <property type="evidence" value="ECO:0007669"/>
    <property type="project" value="InterPro"/>
</dbReference>
<gene>
    <name evidence="2" type="ORF">TEU_07205</name>
</gene>
<dbReference type="SUPFAM" id="SSF47240">
    <property type="entry name" value="Ferritin-like"/>
    <property type="match status" value="1"/>
</dbReference>
<proteinExistence type="predicted"/>
<dbReference type="InterPro" id="IPR012347">
    <property type="entry name" value="Ferritin-like"/>
</dbReference>
<dbReference type="KEGG" id="teu:TEU_07205"/>
<evidence type="ECO:0000259" key="1">
    <source>
        <dbReference type="Pfam" id="PF02915"/>
    </source>
</evidence>
<dbReference type="Proteomes" id="UP000029980">
    <property type="component" value="Chromosome"/>
</dbReference>
<dbReference type="GeneID" id="25153225"/>
<dbReference type="HOGENOM" id="CLU_119858_1_0_2"/>
<organism evidence="2 3">
    <name type="scientific">Thermococcus eurythermalis</name>
    <dbReference type="NCBI Taxonomy" id="1505907"/>
    <lineage>
        <taxon>Archaea</taxon>
        <taxon>Methanobacteriati</taxon>
        <taxon>Methanobacteriota</taxon>
        <taxon>Thermococci</taxon>
        <taxon>Thermococcales</taxon>
        <taxon>Thermococcaceae</taxon>
        <taxon>Thermococcus</taxon>
    </lineage>
</organism>
<accession>A0A097QUI0</accession>
<keyword evidence="3" id="KW-1185">Reference proteome</keyword>
<name>A0A097QUI0_9EURY</name>
<reference evidence="2 3" key="1">
    <citation type="journal article" date="2015" name="Int. J. Syst. Evol. Microbiol.">
        <title>Thermococcus eurythermalis sp. nov., a conditional piezophilic hyperthermophilic archaeon with a wide temperature range isolated from an oil-immersed chimney in the Guaymas Basin.</title>
        <authorList>
            <person name="Zhao W."/>
            <person name="Zeng X."/>
            <person name="Xiao X."/>
        </authorList>
    </citation>
    <scope>NUCLEOTIDE SEQUENCE [LARGE SCALE GENOMIC DNA]</scope>
    <source>
        <strain evidence="2 3">A501</strain>
    </source>
</reference>
<dbReference type="Gene3D" id="1.20.1260.10">
    <property type="match status" value="1"/>
</dbReference>
<dbReference type="AlphaFoldDB" id="A0A097QUI0"/>
<feature type="domain" description="Rubrerythrin diiron-binding" evidence="1">
    <location>
        <begin position="29"/>
        <end position="168"/>
    </location>
</feature>
<dbReference type="CDD" id="cd01045">
    <property type="entry name" value="Ferritin_like_AB"/>
    <property type="match status" value="1"/>
</dbReference>
<dbReference type="InterPro" id="IPR003251">
    <property type="entry name" value="Rr_diiron-bd_dom"/>
</dbReference>
<evidence type="ECO:0000313" key="2">
    <source>
        <dbReference type="EMBL" id="AIU70134.1"/>
    </source>
</evidence>
<dbReference type="RefSeq" id="WP_227738677.1">
    <property type="nucleotide sequence ID" value="NZ_CP008887.1"/>
</dbReference>
<dbReference type="PANTHER" id="PTHR33531:SF10">
    <property type="entry name" value="BLR7895 PROTEIN"/>
    <property type="match status" value="1"/>
</dbReference>